<evidence type="ECO:0000313" key="1">
    <source>
        <dbReference type="EMBL" id="OOV85429.1"/>
    </source>
</evidence>
<name>A0A1T1H6C8_9GAMM</name>
<reference evidence="1 2" key="1">
    <citation type="submission" date="2017-02" db="EMBL/GenBank/DDBJ databases">
        <title>Acinetobacter sp. ANC 4945, whole genome shotgun sequencing project.</title>
        <authorList>
            <person name="Radolfova-Krizova L."/>
            <person name="Al Atrouni A."/>
            <person name="Nemec A."/>
        </authorList>
    </citation>
    <scope>NUCLEOTIDE SEQUENCE [LARGE SCALE GENOMIC DNA]</scope>
    <source>
        <strain evidence="1 2">ANC 4945</strain>
    </source>
</reference>
<dbReference type="AlphaFoldDB" id="A0A1T1H6C8"/>
<dbReference type="RefSeq" id="WP_078188862.1">
    <property type="nucleotide sequence ID" value="NZ_JAMCOZ010000010.1"/>
</dbReference>
<sequence>MIGHQRSIMVAMGIDVWIPQAAPCQQFSSNIWRDQAAPEIVSEILLKNAPQPTPVSSQTELKKNVDVVVNQPVEAPKDEPKVVEPVEVRPIVQIPSFNLEAICLMHCVIVIDATELTAEQQVLWSNIQRAVSADFFALQWPFGWVNLQDGRGAASYVQGFIDAMSLDKNVICLGDIPHLEHAKVYPLASLQQMIEQPLLKKRLWQFMQNKAAQNT</sequence>
<dbReference type="EMBL" id="MVKX01000001">
    <property type="protein sequence ID" value="OOV85429.1"/>
    <property type="molecule type" value="Genomic_DNA"/>
</dbReference>
<comment type="caution">
    <text evidence="1">The sequence shown here is derived from an EMBL/GenBank/DDBJ whole genome shotgun (WGS) entry which is preliminary data.</text>
</comment>
<gene>
    <name evidence="1" type="ORF">B1202_01930</name>
</gene>
<keyword evidence="2" id="KW-1185">Reference proteome</keyword>
<proteinExistence type="predicted"/>
<dbReference type="Proteomes" id="UP000191160">
    <property type="component" value="Unassembled WGS sequence"/>
</dbReference>
<accession>A0A1T1H6C8</accession>
<protein>
    <submittedName>
        <fullName evidence="1">Uncharacterized protein</fullName>
    </submittedName>
</protein>
<evidence type="ECO:0000313" key="2">
    <source>
        <dbReference type="Proteomes" id="UP000191160"/>
    </source>
</evidence>
<organism evidence="1 2">
    <name type="scientific">Acinetobacter amyesii</name>
    <dbReference type="NCBI Taxonomy" id="2942470"/>
    <lineage>
        <taxon>Bacteria</taxon>
        <taxon>Pseudomonadati</taxon>
        <taxon>Pseudomonadota</taxon>
        <taxon>Gammaproteobacteria</taxon>
        <taxon>Moraxellales</taxon>
        <taxon>Moraxellaceae</taxon>
        <taxon>Acinetobacter</taxon>
    </lineage>
</organism>